<dbReference type="EMBL" id="JANJYJ010000001">
    <property type="protein sequence ID" value="KAK3230165.1"/>
    <property type="molecule type" value="Genomic_DNA"/>
</dbReference>
<name>A0AAE0B6H8_9ROSI</name>
<comment type="caution">
    <text evidence="1">The sequence shown here is derived from an EMBL/GenBank/DDBJ whole genome shotgun (WGS) entry which is preliminary data.</text>
</comment>
<protein>
    <submittedName>
        <fullName evidence="1">Uncharacterized protein</fullName>
    </submittedName>
</protein>
<sequence length="101" mass="11621">MDDETFLKELSKIFSEIQEILKPKWRSSTDPEGSANKVFSSSNLESAKQYFPKFEGSDQKLWIRKCDRAFLLHPVPQDHKVLVASSQFETESQGMVSTYLC</sequence>
<accession>A0AAE0B6H8</accession>
<dbReference type="AlphaFoldDB" id="A0AAE0B6H8"/>
<dbReference type="Proteomes" id="UP001281410">
    <property type="component" value="Unassembled WGS sequence"/>
</dbReference>
<gene>
    <name evidence="1" type="ORF">Dsin_002046</name>
</gene>
<evidence type="ECO:0000313" key="1">
    <source>
        <dbReference type="EMBL" id="KAK3230165.1"/>
    </source>
</evidence>
<evidence type="ECO:0000313" key="2">
    <source>
        <dbReference type="Proteomes" id="UP001281410"/>
    </source>
</evidence>
<organism evidence="1 2">
    <name type="scientific">Dipteronia sinensis</name>
    <dbReference type="NCBI Taxonomy" id="43782"/>
    <lineage>
        <taxon>Eukaryota</taxon>
        <taxon>Viridiplantae</taxon>
        <taxon>Streptophyta</taxon>
        <taxon>Embryophyta</taxon>
        <taxon>Tracheophyta</taxon>
        <taxon>Spermatophyta</taxon>
        <taxon>Magnoliopsida</taxon>
        <taxon>eudicotyledons</taxon>
        <taxon>Gunneridae</taxon>
        <taxon>Pentapetalae</taxon>
        <taxon>rosids</taxon>
        <taxon>malvids</taxon>
        <taxon>Sapindales</taxon>
        <taxon>Sapindaceae</taxon>
        <taxon>Hippocastanoideae</taxon>
        <taxon>Acereae</taxon>
        <taxon>Dipteronia</taxon>
    </lineage>
</organism>
<reference evidence="1" key="1">
    <citation type="journal article" date="2023" name="Plant J.">
        <title>Genome sequences and population genomics provide insights into the demographic history, inbreeding, and mutation load of two 'living fossil' tree species of Dipteronia.</title>
        <authorList>
            <person name="Feng Y."/>
            <person name="Comes H.P."/>
            <person name="Chen J."/>
            <person name="Zhu S."/>
            <person name="Lu R."/>
            <person name="Zhang X."/>
            <person name="Li P."/>
            <person name="Qiu J."/>
            <person name="Olsen K.M."/>
            <person name="Qiu Y."/>
        </authorList>
    </citation>
    <scope>NUCLEOTIDE SEQUENCE</scope>
    <source>
        <strain evidence="1">NBL</strain>
    </source>
</reference>
<proteinExistence type="predicted"/>
<keyword evidence="2" id="KW-1185">Reference proteome</keyword>